<dbReference type="RefSeq" id="WP_210153698.1">
    <property type="nucleotide sequence ID" value="NZ_JAFCNB010000001.1"/>
</dbReference>
<proteinExistence type="predicted"/>
<feature type="transmembrane region" description="Helical" evidence="1">
    <location>
        <begin position="113"/>
        <end position="132"/>
    </location>
</feature>
<evidence type="ECO:0000313" key="3">
    <source>
        <dbReference type="Proteomes" id="UP000674234"/>
    </source>
</evidence>
<feature type="transmembrane region" description="Helical" evidence="1">
    <location>
        <begin position="43"/>
        <end position="62"/>
    </location>
</feature>
<gene>
    <name evidence="2" type="ORF">JOL79_01120</name>
</gene>
<name>A0A940WFS7_9ACTN</name>
<dbReference type="Proteomes" id="UP000674234">
    <property type="component" value="Unassembled WGS sequence"/>
</dbReference>
<keyword evidence="3" id="KW-1185">Reference proteome</keyword>
<dbReference type="EMBL" id="JAFCNB010000001">
    <property type="protein sequence ID" value="MBP2702397.1"/>
    <property type="molecule type" value="Genomic_DNA"/>
</dbReference>
<keyword evidence="1" id="KW-0472">Membrane</keyword>
<evidence type="ECO:0000256" key="1">
    <source>
        <dbReference type="SAM" id="Phobius"/>
    </source>
</evidence>
<feature type="transmembrane region" description="Helical" evidence="1">
    <location>
        <begin position="21"/>
        <end position="37"/>
    </location>
</feature>
<accession>A0A940WFS7</accession>
<reference evidence="2" key="1">
    <citation type="submission" date="2021-02" db="EMBL/GenBank/DDBJ databases">
        <title>Draft genome sequence of Microbispora sp. RL4-1S isolated from rice leaves in Thailand.</title>
        <authorList>
            <person name="Muangham S."/>
            <person name="Duangmal K."/>
        </authorList>
    </citation>
    <scope>NUCLEOTIDE SEQUENCE</scope>
    <source>
        <strain evidence="2">RL4-1S</strain>
    </source>
</reference>
<dbReference type="Gene3D" id="1.10.287.70">
    <property type="match status" value="1"/>
</dbReference>
<evidence type="ECO:0000313" key="2">
    <source>
        <dbReference type="EMBL" id="MBP2702397.1"/>
    </source>
</evidence>
<keyword evidence="1" id="KW-0812">Transmembrane</keyword>
<dbReference type="AlphaFoldDB" id="A0A940WFS7"/>
<feature type="transmembrane region" description="Helical" evidence="1">
    <location>
        <begin position="74"/>
        <end position="93"/>
    </location>
</feature>
<feature type="transmembrane region" description="Helical" evidence="1">
    <location>
        <begin position="199"/>
        <end position="220"/>
    </location>
</feature>
<keyword evidence="1" id="KW-1133">Transmembrane helix</keyword>
<dbReference type="SUPFAM" id="SSF81324">
    <property type="entry name" value="Voltage-gated potassium channels"/>
    <property type="match status" value="1"/>
</dbReference>
<organism evidence="2 3">
    <name type="scientific">Microbispora oryzae</name>
    <dbReference type="NCBI Taxonomy" id="2806554"/>
    <lineage>
        <taxon>Bacteria</taxon>
        <taxon>Bacillati</taxon>
        <taxon>Actinomycetota</taxon>
        <taxon>Actinomycetes</taxon>
        <taxon>Streptosporangiales</taxon>
        <taxon>Streptosporangiaceae</taxon>
        <taxon>Microbispora</taxon>
    </lineage>
</organism>
<protein>
    <submittedName>
        <fullName evidence="2">DUF1345 domain-containing protein</fullName>
    </submittedName>
</protein>
<sequence length="224" mass="24363">MGNRGGEVPVWLRETEAEGRWTAAAAVVLVILIHVWLPDPLDIQPPWLMPVLESALLVGLVAANPITLSRESRLIRVASIALIAAISAANAWIIGREVLRLVNGVEHDPVRLLSTGAAVWVINVLLFALWYWELDRGGPVARAKGRGTSPAFLFPQMTEPSLAQPGWRATFLDYLYLAFTNATAFSPTDVMPLSRWAKAVMMVQSALSLVIVALVIARAINVLG</sequence>
<comment type="caution">
    <text evidence="2">The sequence shown here is derived from an EMBL/GenBank/DDBJ whole genome shotgun (WGS) entry which is preliminary data.</text>
</comment>